<evidence type="ECO:0000313" key="2">
    <source>
        <dbReference type="EMBL" id="CAA9440573.1"/>
    </source>
</evidence>
<name>A0A6J4QL73_9BURK</name>
<protein>
    <submittedName>
        <fullName evidence="2">Uncharacterized protein</fullName>
    </submittedName>
</protein>
<proteinExistence type="predicted"/>
<dbReference type="EMBL" id="CADCUX010000701">
    <property type="protein sequence ID" value="CAA9440573.1"/>
    <property type="molecule type" value="Genomic_DNA"/>
</dbReference>
<keyword evidence="1" id="KW-0472">Membrane</keyword>
<organism evidence="2">
    <name type="scientific">uncultured Ramlibacter sp</name>
    <dbReference type="NCBI Taxonomy" id="260755"/>
    <lineage>
        <taxon>Bacteria</taxon>
        <taxon>Pseudomonadati</taxon>
        <taxon>Pseudomonadota</taxon>
        <taxon>Betaproteobacteria</taxon>
        <taxon>Burkholderiales</taxon>
        <taxon>Comamonadaceae</taxon>
        <taxon>Ramlibacter</taxon>
        <taxon>environmental samples</taxon>
    </lineage>
</organism>
<accession>A0A6J4QL73</accession>
<feature type="transmembrane region" description="Helical" evidence="1">
    <location>
        <begin position="55"/>
        <end position="82"/>
    </location>
</feature>
<keyword evidence="1" id="KW-0812">Transmembrane</keyword>
<reference evidence="2" key="1">
    <citation type="submission" date="2020-02" db="EMBL/GenBank/DDBJ databases">
        <authorList>
            <person name="Meier V. D."/>
        </authorList>
    </citation>
    <scope>NUCLEOTIDE SEQUENCE</scope>
    <source>
        <strain evidence="2">AVDCRST_MAG51</strain>
    </source>
</reference>
<feature type="transmembrane region" description="Helical" evidence="1">
    <location>
        <begin position="88"/>
        <end position="109"/>
    </location>
</feature>
<keyword evidence="1" id="KW-1133">Transmembrane helix</keyword>
<sequence length="154" mass="16937">EAASLHEVLIEPLRDAFNLGGFLWFGWVIVGAVFVLVFSMSYLRFLAHLPARSRWLFLLSGAMYVTGALVLEMVGAWVYLAGEPTQELLAYMVVMTLEESLEMTGILLFNLALTDYLGRYCPPLSLEVPSGSGGWRLRPWRQAAGSAGHGAKAV</sequence>
<evidence type="ECO:0000256" key="1">
    <source>
        <dbReference type="SAM" id="Phobius"/>
    </source>
</evidence>
<feature type="non-terminal residue" evidence="2">
    <location>
        <position position="1"/>
    </location>
</feature>
<feature type="transmembrane region" description="Helical" evidence="1">
    <location>
        <begin position="22"/>
        <end position="43"/>
    </location>
</feature>
<gene>
    <name evidence="2" type="ORF">AVDCRST_MAG51-3242</name>
</gene>
<dbReference type="AlphaFoldDB" id="A0A6J4QL73"/>